<dbReference type="InterPro" id="IPR050239">
    <property type="entry name" value="Sigma-70_RNA_pol_init_factors"/>
</dbReference>
<dbReference type="GO" id="GO:0006352">
    <property type="term" value="P:DNA-templated transcription initiation"/>
    <property type="evidence" value="ECO:0007669"/>
    <property type="project" value="InterPro"/>
</dbReference>
<dbReference type="Gene3D" id="1.10.10.10">
    <property type="entry name" value="Winged helix-like DNA-binding domain superfamily/Winged helix DNA-binding domain"/>
    <property type="match status" value="2"/>
</dbReference>
<comment type="caution">
    <text evidence="9">The sequence shown here is derived from an EMBL/GenBank/DDBJ whole genome shotgun (WGS) entry which is preliminary data.</text>
</comment>
<dbReference type="EMBL" id="NMQU01000031">
    <property type="protein sequence ID" value="OXM51849.1"/>
    <property type="molecule type" value="Genomic_DNA"/>
</dbReference>
<dbReference type="Pfam" id="PF04539">
    <property type="entry name" value="Sigma70_r3"/>
    <property type="match status" value="1"/>
</dbReference>
<dbReference type="InterPro" id="IPR013325">
    <property type="entry name" value="RNA_pol_sigma_r2"/>
</dbReference>
<evidence type="ECO:0000259" key="7">
    <source>
        <dbReference type="Pfam" id="PF04542"/>
    </source>
</evidence>
<keyword evidence="10" id="KW-1185">Reference proteome</keyword>
<evidence type="ECO:0000256" key="1">
    <source>
        <dbReference type="ARBA" id="ARBA00023015"/>
    </source>
</evidence>
<dbReference type="RefSeq" id="WP_020631599.1">
    <property type="nucleotide sequence ID" value="NZ_KB913032.1"/>
</dbReference>
<dbReference type="Pfam" id="PF04542">
    <property type="entry name" value="Sigma70_r2"/>
    <property type="match status" value="1"/>
</dbReference>
<proteinExistence type="predicted"/>
<dbReference type="PRINTS" id="PR00046">
    <property type="entry name" value="SIGMA70FCT"/>
</dbReference>
<dbReference type="InterPro" id="IPR007624">
    <property type="entry name" value="RNA_pol_sigma70_r3"/>
</dbReference>
<protein>
    <submittedName>
        <fullName evidence="9">RNA polymerase subunit sigma</fullName>
    </submittedName>
</protein>
<reference evidence="9 10" key="1">
    <citation type="submission" date="2017-07" db="EMBL/GenBank/DDBJ databases">
        <title>Amycolatopsis alba DSM 44262 Genome sequencing and assembly.</title>
        <authorList>
            <person name="Kaur N."/>
            <person name="Mayilraj S."/>
        </authorList>
    </citation>
    <scope>NUCLEOTIDE SEQUENCE [LARGE SCALE GENOMIC DNA]</scope>
    <source>
        <strain evidence="9 10">DSM 44262</strain>
    </source>
</reference>
<dbReference type="NCBIfam" id="TIGR02937">
    <property type="entry name" value="sigma70-ECF"/>
    <property type="match status" value="1"/>
</dbReference>
<gene>
    <name evidence="9" type="ORF">CFP75_11785</name>
</gene>
<accession>A0A229RZD3</accession>
<dbReference type="GO" id="GO:0016987">
    <property type="term" value="F:sigma factor activity"/>
    <property type="evidence" value="ECO:0007669"/>
    <property type="project" value="UniProtKB-KW"/>
</dbReference>
<organism evidence="9 10">
    <name type="scientific">Amycolatopsis alba DSM 44262</name>
    <dbReference type="NCBI Taxonomy" id="1125972"/>
    <lineage>
        <taxon>Bacteria</taxon>
        <taxon>Bacillati</taxon>
        <taxon>Actinomycetota</taxon>
        <taxon>Actinomycetes</taxon>
        <taxon>Pseudonocardiales</taxon>
        <taxon>Pseudonocardiaceae</taxon>
        <taxon>Amycolatopsis</taxon>
    </lineage>
</organism>
<dbReference type="SUPFAM" id="SSF88946">
    <property type="entry name" value="Sigma2 domain of RNA polymerase sigma factors"/>
    <property type="match status" value="1"/>
</dbReference>
<dbReference type="CDD" id="cd06171">
    <property type="entry name" value="Sigma70_r4"/>
    <property type="match status" value="1"/>
</dbReference>
<dbReference type="PANTHER" id="PTHR30603">
    <property type="entry name" value="RNA POLYMERASE SIGMA FACTOR RPO"/>
    <property type="match status" value="1"/>
</dbReference>
<dbReference type="InterPro" id="IPR007630">
    <property type="entry name" value="RNA_pol_sigma70_r4"/>
</dbReference>
<feature type="compositionally biased region" description="Polar residues" evidence="5">
    <location>
        <begin position="60"/>
        <end position="71"/>
    </location>
</feature>
<evidence type="ECO:0000259" key="8">
    <source>
        <dbReference type="Pfam" id="PF04545"/>
    </source>
</evidence>
<dbReference type="Proteomes" id="UP000215563">
    <property type="component" value="Unassembled WGS sequence"/>
</dbReference>
<dbReference type="SUPFAM" id="SSF88659">
    <property type="entry name" value="Sigma3 and sigma4 domains of RNA polymerase sigma factors"/>
    <property type="match status" value="2"/>
</dbReference>
<dbReference type="Gene3D" id="1.10.601.10">
    <property type="entry name" value="RNA Polymerase Primary Sigma Factor"/>
    <property type="match status" value="1"/>
</dbReference>
<dbReference type="GO" id="GO:0003677">
    <property type="term" value="F:DNA binding"/>
    <property type="evidence" value="ECO:0007669"/>
    <property type="project" value="UniProtKB-KW"/>
</dbReference>
<dbReference type="InterPro" id="IPR036388">
    <property type="entry name" value="WH-like_DNA-bd_sf"/>
</dbReference>
<feature type="domain" description="RNA polymerase sigma-70 region 3" evidence="6">
    <location>
        <begin position="329"/>
        <end position="399"/>
    </location>
</feature>
<evidence type="ECO:0000259" key="6">
    <source>
        <dbReference type="Pfam" id="PF04539"/>
    </source>
</evidence>
<feature type="domain" description="RNA polymerase sigma-70 region 2" evidence="7">
    <location>
        <begin position="249"/>
        <end position="319"/>
    </location>
</feature>
<keyword evidence="2" id="KW-0731">Sigma factor</keyword>
<evidence type="ECO:0000256" key="3">
    <source>
        <dbReference type="ARBA" id="ARBA00023125"/>
    </source>
</evidence>
<evidence type="ECO:0000256" key="5">
    <source>
        <dbReference type="SAM" id="MobiDB-lite"/>
    </source>
</evidence>
<dbReference type="InterPro" id="IPR007627">
    <property type="entry name" value="RNA_pol_sigma70_r2"/>
</dbReference>
<dbReference type="AlphaFoldDB" id="A0A229RZD3"/>
<dbReference type="PANTHER" id="PTHR30603:SF47">
    <property type="entry name" value="RNA POLYMERASE SIGMA FACTOR SIGD, CHLOROPLASTIC"/>
    <property type="match status" value="1"/>
</dbReference>
<keyword evidence="1" id="KW-0805">Transcription regulation</keyword>
<keyword evidence="4" id="KW-0804">Transcription</keyword>
<sequence>MATPACPTPGTDSLADELRSISESYGGRPGRHAIWEFTKRHHLSHRDVDRLLAAWDQDEPSSTGESATNVPVQEPSRKPAELEEEAAGVDLAWMFGGAPEPTVLRSAEDVVGRTFDDLLGDWLRKGEQLTQAEIALLVSKRELSPRQHHDLSERLAEAGVVPDESAPLQQQSGVSLGHQQDAVGQYLKTVARYPLIDGQREIELWSLISQGISARDELNLSTGDTLEVSLRRSLQMQIERGLRAHAQLVCANLRLVVSIAKLRHYEASGVEFLDRIQDGNCGLIRAAEKFDGSKGFKFSTYATWWIRQGIERGIGDRGRLIRIPVHVHEKVQKVRKAMRDLTGQFGRKPTWVEIAGKAHLEPGDVQALLDLDRPVISLDGLLGDDGDLRLSDVLASEEDRDGRTDPAQIAVHAQMREHLTRTLRSSLSMREAQVLERRYGIGTGNEETLEAIGASLGVTRERIRQLEKRSLTKLRESNCTTSLRSYIMDDLKFG</sequence>
<dbReference type="InterPro" id="IPR000943">
    <property type="entry name" value="RNA_pol_sigma70"/>
</dbReference>
<feature type="domain" description="RNA polymerase sigma-70 region 4" evidence="8">
    <location>
        <begin position="426"/>
        <end position="476"/>
    </location>
</feature>
<dbReference type="InterPro" id="IPR014284">
    <property type="entry name" value="RNA_pol_sigma-70_dom"/>
</dbReference>
<dbReference type="Pfam" id="PF04545">
    <property type="entry name" value="Sigma70_r4"/>
    <property type="match status" value="1"/>
</dbReference>
<name>A0A229RZD3_AMYAL</name>
<dbReference type="InterPro" id="IPR013324">
    <property type="entry name" value="RNA_pol_sigma_r3/r4-like"/>
</dbReference>
<evidence type="ECO:0000313" key="9">
    <source>
        <dbReference type="EMBL" id="OXM51849.1"/>
    </source>
</evidence>
<feature type="region of interest" description="Disordered" evidence="5">
    <location>
        <begin position="57"/>
        <end position="82"/>
    </location>
</feature>
<dbReference type="OrthoDB" id="3667039at2"/>
<keyword evidence="3" id="KW-0238">DNA-binding</keyword>
<evidence type="ECO:0000256" key="4">
    <source>
        <dbReference type="ARBA" id="ARBA00023163"/>
    </source>
</evidence>
<evidence type="ECO:0000313" key="10">
    <source>
        <dbReference type="Proteomes" id="UP000215563"/>
    </source>
</evidence>
<evidence type="ECO:0000256" key="2">
    <source>
        <dbReference type="ARBA" id="ARBA00023082"/>
    </source>
</evidence>